<evidence type="ECO:0000313" key="3">
    <source>
        <dbReference type="Proteomes" id="UP000613580"/>
    </source>
</evidence>
<dbReference type="AlphaFoldDB" id="A0A8H6W7J6"/>
<sequence length="182" mass="20160">MWLTRTRRTLPPPPKAYYARWLEPDDLHCYAATSSRSMMTWRHPLTAQDETSVLLACKRQLGLQISRALGSAITYLGPAVAHQRDTVQHSNLSIAIQTLKAGAVGSHMHMHHCMSRCASRAVFSETNKDQVSSSTSILPAARKLHSPADRSSRNNVDQPACVQQLSPEQDKGAILSIFTSLR</sequence>
<organism evidence="2 3">
    <name type="scientific">Mycena chlorophos</name>
    <name type="common">Agaric fungus</name>
    <name type="synonym">Agaricus chlorophos</name>
    <dbReference type="NCBI Taxonomy" id="658473"/>
    <lineage>
        <taxon>Eukaryota</taxon>
        <taxon>Fungi</taxon>
        <taxon>Dikarya</taxon>
        <taxon>Basidiomycota</taxon>
        <taxon>Agaricomycotina</taxon>
        <taxon>Agaricomycetes</taxon>
        <taxon>Agaricomycetidae</taxon>
        <taxon>Agaricales</taxon>
        <taxon>Marasmiineae</taxon>
        <taxon>Mycenaceae</taxon>
        <taxon>Mycena</taxon>
    </lineage>
</organism>
<name>A0A8H6W7J6_MYCCL</name>
<evidence type="ECO:0000313" key="2">
    <source>
        <dbReference type="EMBL" id="KAF7304578.1"/>
    </source>
</evidence>
<dbReference type="Proteomes" id="UP000613580">
    <property type="component" value="Unassembled WGS sequence"/>
</dbReference>
<feature type="region of interest" description="Disordered" evidence="1">
    <location>
        <begin position="133"/>
        <end position="157"/>
    </location>
</feature>
<comment type="caution">
    <text evidence="2">The sequence shown here is derived from an EMBL/GenBank/DDBJ whole genome shotgun (WGS) entry which is preliminary data.</text>
</comment>
<gene>
    <name evidence="2" type="ORF">HMN09_00860800</name>
</gene>
<proteinExistence type="predicted"/>
<evidence type="ECO:0000256" key="1">
    <source>
        <dbReference type="SAM" id="MobiDB-lite"/>
    </source>
</evidence>
<reference evidence="2" key="1">
    <citation type="submission" date="2020-05" db="EMBL/GenBank/DDBJ databases">
        <title>Mycena genomes resolve the evolution of fungal bioluminescence.</title>
        <authorList>
            <person name="Tsai I.J."/>
        </authorList>
    </citation>
    <scope>NUCLEOTIDE SEQUENCE</scope>
    <source>
        <strain evidence="2">110903Hualien_Pintung</strain>
    </source>
</reference>
<protein>
    <submittedName>
        <fullName evidence="2">Uncharacterized protein</fullName>
    </submittedName>
</protein>
<keyword evidence="3" id="KW-1185">Reference proteome</keyword>
<dbReference type="EMBL" id="JACAZE010000011">
    <property type="protein sequence ID" value="KAF7304578.1"/>
    <property type="molecule type" value="Genomic_DNA"/>
</dbReference>
<accession>A0A8H6W7J6</accession>